<dbReference type="GO" id="GO:0032590">
    <property type="term" value="C:dendrite membrane"/>
    <property type="evidence" value="ECO:0007669"/>
    <property type="project" value="TreeGrafter"/>
</dbReference>
<evidence type="ECO:0000256" key="2">
    <source>
        <dbReference type="ARBA" id="ARBA00022963"/>
    </source>
</evidence>
<evidence type="ECO:0000256" key="1">
    <source>
        <dbReference type="ARBA" id="ARBA00022801"/>
    </source>
</evidence>
<evidence type="ECO:0000313" key="5">
    <source>
        <dbReference type="Proteomes" id="UP000639338"/>
    </source>
</evidence>
<keyword evidence="3" id="KW-0443">Lipid metabolism</keyword>
<accession>A0A835CN43</accession>
<evidence type="ECO:0000313" key="4">
    <source>
        <dbReference type="EMBL" id="KAF7990449.1"/>
    </source>
</evidence>
<dbReference type="PANTHER" id="PTHR45792:SF8">
    <property type="entry name" value="DIACYLGLYCEROL LIPASE-ALPHA"/>
    <property type="match status" value="1"/>
</dbReference>
<keyword evidence="2" id="KW-0442">Lipid degradation</keyword>
<comment type="caution">
    <text evidence="4">The sequence shown here is derived from an EMBL/GenBank/DDBJ whole genome shotgun (WGS) entry which is preliminary data.</text>
</comment>
<gene>
    <name evidence="4" type="ORF">HCN44_000254</name>
</gene>
<dbReference type="GO" id="GO:0019369">
    <property type="term" value="P:arachidonate metabolic process"/>
    <property type="evidence" value="ECO:0007669"/>
    <property type="project" value="TreeGrafter"/>
</dbReference>
<protein>
    <submittedName>
        <fullName evidence="4">Uncharacterized protein</fullName>
    </submittedName>
</protein>
<dbReference type="AlphaFoldDB" id="A0A835CN43"/>
<dbReference type="GO" id="GO:0046340">
    <property type="term" value="P:diacylglycerol catabolic process"/>
    <property type="evidence" value="ECO:0007669"/>
    <property type="project" value="TreeGrafter"/>
</dbReference>
<dbReference type="EMBL" id="JACMRX010000004">
    <property type="protein sequence ID" value="KAF7990449.1"/>
    <property type="molecule type" value="Genomic_DNA"/>
</dbReference>
<name>A0A835CN43_APHGI</name>
<dbReference type="PANTHER" id="PTHR45792">
    <property type="entry name" value="DIACYLGLYCEROL LIPASE HOMOLOG-RELATED"/>
    <property type="match status" value="1"/>
</dbReference>
<keyword evidence="1" id="KW-0378">Hydrolase</keyword>
<proteinExistence type="predicted"/>
<dbReference type="InterPro" id="IPR052214">
    <property type="entry name" value="DAG_Lipase-Related"/>
</dbReference>
<evidence type="ECO:0000256" key="3">
    <source>
        <dbReference type="ARBA" id="ARBA00023098"/>
    </source>
</evidence>
<organism evidence="4 5">
    <name type="scientific">Aphidius gifuensis</name>
    <name type="common">Parasitoid wasp</name>
    <dbReference type="NCBI Taxonomy" id="684658"/>
    <lineage>
        <taxon>Eukaryota</taxon>
        <taxon>Metazoa</taxon>
        <taxon>Ecdysozoa</taxon>
        <taxon>Arthropoda</taxon>
        <taxon>Hexapoda</taxon>
        <taxon>Insecta</taxon>
        <taxon>Pterygota</taxon>
        <taxon>Neoptera</taxon>
        <taxon>Endopterygota</taxon>
        <taxon>Hymenoptera</taxon>
        <taxon>Apocrita</taxon>
        <taxon>Ichneumonoidea</taxon>
        <taxon>Braconidae</taxon>
        <taxon>Aphidiinae</taxon>
        <taxon>Aphidius</taxon>
    </lineage>
</organism>
<dbReference type="GO" id="GO:0005737">
    <property type="term" value="C:cytoplasm"/>
    <property type="evidence" value="ECO:0007669"/>
    <property type="project" value="TreeGrafter"/>
</dbReference>
<reference evidence="4 5" key="1">
    <citation type="submission" date="2020-08" db="EMBL/GenBank/DDBJ databases">
        <title>Aphidius gifuensis genome sequencing and assembly.</title>
        <authorList>
            <person name="Du Z."/>
        </authorList>
    </citation>
    <scope>NUCLEOTIDE SEQUENCE [LARGE SCALE GENOMIC DNA]</scope>
    <source>
        <strain evidence="4">YNYX2018</strain>
        <tissue evidence="4">Adults</tissue>
    </source>
</reference>
<keyword evidence="5" id="KW-1185">Reference proteome</keyword>
<dbReference type="GO" id="GO:0004465">
    <property type="term" value="F:lipoprotein lipase activity"/>
    <property type="evidence" value="ECO:0007669"/>
    <property type="project" value="TreeGrafter"/>
</dbReference>
<sequence>MSLDTASILAILLRQDYPNLICYLYAPPGGLLSMPAIYTQKFIISTILGKDFVPLMGLRQMECLRADVINALRQSADLKWKTICSVMCCGRSSKPTAITKLENGGCIVEYHKNKNQARLLVPIDTVIYKTTSFTIIYPPGKIIHVVRKYPNDQDEDDK</sequence>
<dbReference type="GO" id="GO:0045211">
    <property type="term" value="C:postsynaptic membrane"/>
    <property type="evidence" value="ECO:0007669"/>
    <property type="project" value="TreeGrafter"/>
</dbReference>
<dbReference type="Proteomes" id="UP000639338">
    <property type="component" value="Unassembled WGS sequence"/>
</dbReference>
<dbReference type="OrthoDB" id="438440at2759"/>